<organism evidence="1 2">
    <name type="scientific">Alkaliphilus flagellatus</name>
    <dbReference type="NCBI Taxonomy" id="2841507"/>
    <lineage>
        <taxon>Bacteria</taxon>
        <taxon>Bacillati</taxon>
        <taxon>Bacillota</taxon>
        <taxon>Clostridia</taxon>
        <taxon>Peptostreptococcales</taxon>
        <taxon>Natronincolaceae</taxon>
        <taxon>Alkaliphilus</taxon>
    </lineage>
</organism>
<evidence type="ECO:0000313" key="2">
    <source>
        <dbReference type="Proteomes" id="UP000779508"/>
    </source>
</evidence>
<keyword evidence="2" id="KW-1185">Reference proteome</keyword>
<sequence>MIISWDQKGLYGKILPPGKYMVSLTCPSKVNYTIEGSEEIKTENIYSGMGWNLNYFWTEFR</sequence>
<evidence type="ECO:0000313" key="1">
    <source>
        <dbReference type="EMBL" id="MBU5677325.1"/>
    </source>
</evidence>
<proteinExistence type="predicted"/>
<reference evidence="1 2" key="1">
    <citation type="submission" date="2021-06" db="EMBL/GenBank/DDBJ databases">
        <authorList>
            <person name="Sun Q."/>
            <person name="Li D."/>
        </authorList>
    </citation>
    <scope>NUCLEOTIDE SEQUENCE [LARGE SCALE GENOMIC DNA]</scope>
    <source>
        <strain evidence="1 2">MSJ-5</strain>
    </source>
</reference>
<comment type="caution">
    <text evidence="1">The sequence shown here is derived from an EMBL/GenBank/DDBJ whole genome shotgun (WGS) entry which is preliminary data.</text>
</comment>
<name>A0ABS6G7B3_9FIRM</name>
<accession>A0ABS6G7B3</accession>
<gene>
    <name evidence="1" type="ORF">KQI88_12965</name>
</gene>
<evidence type="ECO:0008006" key="3">
    <source>
        <dbReference type="Google" id="ProtNLM"/>
    </source>
</evidence>
<dbReference type="EMBL" id="JAHLQK010000005">
    <property type="protein sequence ID" value="MBU5677325.1"/>
    <property type="molecule type" value="Genomic_DNA"/>
</dbReference>
<dbReference type="Proteomes" id="UP000779508">
    <property type="component" value="Unassembled WGS sequence"/>
</dbReference>
<protein>
    <recommendedName>
        <fullName evidence="3">Rhamnogalacturonan lyase domain-containing protein</fullName>
    </recommendedName>
</protein>